<dbReference type="FunFam" id="3.40.309.10:FF:000004">
    <property type="entry name" value="Succinate-semialdehyde dehydrogenase I"/>
    <property type="match status" value="1"/>
</dbReference>
<dbReference type="Proteomes" id="UP000252731">
    <property type="component" value="Unassembled WGS sequence"/>
</dbReference>
<dbReference type="FunFam" id="3.40.605.10:FF:000026">
    <property type="entry name" value="Aldehyde dehydrogenase, putative"/>
    <property type="match status" value="1"/>
</dbReference>
<evidence type="ECO:0000256" key="1">
    <source>
        <dbReference type="ARBA" id="ARBA00009986"/>
    </source>
</evidence>
<dbReference type="NCBIfam" id="TIGR01780">
    <property type="entry name" value="SSADH"/>
    <property type="match status" value="1"/>
</dbReference>
<dbReference type="InterPro" id="IPR016162">
    <property type="entry name" value="Ald_DH_N"/>
</dbReference>
<dbReference type="InterPro" id="IPR015590">
    <property type="entry name" value="Aldehyde_DH_dom"/>
</dbReference>
<dbReference type="GO" id="GO:0004777">
    <property type="term" value="F:succinate-semialdehyde dehydrogenase (NAD+) activity"/>
    <property type="evidence" value="ECO:0007669"/>
    <property type="project" value="TreeGrafter"/>
</dbReference>
<keyword evidence="7" id="KW-1185">Reference proteome</keyword>
<dbReference type="CDD" id="cd07103">
    <property type="entry name" value="ALDH_F5_SSADH_GabD"/>
    <property type="match status" value="1"/>
</dbReference>
<comment type="similarity">
    <text evidence="1 3">Belongs to the aldehyde dehydrogenase family.</text>
</comment>
<dbReference type="RefSeq" id="WP_279587081.1">
    <property type="nucleotide sequence ID" value="NZ_QNSF01000009.1"/>
</dbReference>
<feature type="domain" description="Aldehyde dehydrogenase" evidence="5">
    <location>
        <begin position="17"/>
        <end position="478"/>
    </location>
</feature>
<dbReference type="InterPro" id="IPR050740">
    <property type="entry name" value="Aldehyde_DH_Superfamily"/>
</dbReference>
<sequence>MSTKVADLNKLYINGEWVQAESGQSFDVINPATGEIVSPVPKGGEKEAKLAVDAAHEALKSWSRTTSYERSSLLKKWHDLLIENKEEVARVLVEEQGKPLSEALGEVGYAASFISWYAEEAKRIYGETVPASFHDKRILLIKQPVGVVAAITPWNFPAAMITRKVAPALAAGCTAVIKPAELTPLTAIKLAELAEKAGIPKGVINVITGDAQQIGQTWLQDERVAKITFTGSTEVGKLLMRGAAETVKKVSLELGGHAPVIVFGDADLDKAVSGVIGSKFRNCGQTCVCANRIYVEKSILPKFTAKLKEDVAKIKVGLGYEPDADIGPLINKAAYTKVKKHIDDAVEKGAVIEHGGNRIKEYSNGYFFEPTILSGVHEEMVIMQEETFGPVAPIIEFTSIEDVIEKANSSRYGLAAYAFTESLKTAITAYEKLEFGIVGINDGVPSTAQAPFGGLKESGLGREGGHHGLDEFLEVKYVSIKL</sequence>
<dbReference type="Gene3D" id="3.40.605.10">
    <property type="entry name" value="Aldehyde Dehydrogenase, Chain A, domain 1"/>
    <property type="match status" value="1"/>
</dbReference>
<dbReference type="AlphaFoldDB" id="A0A366JS05"/>
<evidence type="ECO:0000259" key="5">
    <source>
        <dbReference type="Pfam" id="PF00171"/>
    </source>
</evidence>
<evidence type="ECO:0000313" key="6">
    <source>
        <dbReference type="EMBL" id="RBP90586.1"/>
    </source>
</evidence>
<gene>
    <name evidence="6" type="ORF">DFO70_10992</name>
</gene>
<dbReference type="PANTHER" id="PTHR43353:SF5">
    <property type="entry name" value="SUCCINATE-SEMIALDEHYDE DEHYDROGENASE, MITOCHONDRIAL"/>
    <property type="match status" value="1"/>
</dbReference>
<dbReference type="PROSITE" id="PS00070">
    <property type="entry name" value="ALDEHYDE_DEHYDR_CYS"/>
    <property type="match status" value="1"/>
</dbReference>
<dbReference type="GO" id="GO:0009450">
    <property type="term" value="P:gamma-aminobutyric acid catabolic process"/>
    <property type="evidence" value="ECO:0007669"/>
    <property type="project" value="InterPro"/>
</dbReference>
<organism evidence="6 7">
    <name type="scientific">Cytobacillus firmus</name>
    <name type="common">Bacillus firmus</name>
    <dbReference type="NCBI Taxonomy" id="1399"/>
    <lineage>
        <taxon>Bacteria</taxon>
        <taxon>Bacillati</taxon>
        <taxon>Bacillota</taxon>
        <taxon>Bacilli</taxon>
        <taxon>Bacillales</taxon>
        <taxon>Bacillaceae</taxon>
        <taxon>Cytobacillus</taxon>
    </lineage>
</organism>
<dbReference type="EMBL" id="QNSF01000009">
    <property type="protein sequence ID" value="RBP90586.1"/>
    <property type="molecule type" value="Genomic_DNA"/>
</dbReference>
<keyword evidence="2 3" id="KW-0560">Oxidoreductase</keyword>
<name>A0A366JS05_CYTFI</name>
<dbReference type="InterPro" id="IPR016160">
    <property type="entry name" value="Ald_DH_CS_CYS"/>
</dbReference>
<dbReference type="GO" id="GO:0006081">
    <property type="term" value="P:aldehyde metabolic process"/>
    <property type="evidence" value="ECO:0007669"/>
    <property type="project" value="InterPro"/>
</dbReference>
<dbReference type="InterPro" id="IPR016163">
    <property type="entry name" value="Ald_DH_C"/>
</dbReference>
<accession>A0A366JS05</accession>
<dbReference type="PANTHER" id="PTHR43353">
    <property type="entry name" value="SUCCINATE-SEMIALDEHYDE DEHYDROGENASE, MITOCHONDRIAL"/>
    <property type="match status" value="1"/>
</dbReference>
<evidence type="ECO:0000313" key="7">
    <source>
        <dbReference type="Proteomes" id="UP000252731"/>
    </source>
</evidence>
<dbReference type="Pfam" id="PF00171">
    <property type="entry name" value="Aldedh"/>
    <property type="match status" value="1"/>
</dbReference>
<proteinExistence type="inferred from homology"/>
<feature type="active site" evidence="4">
    <location>
        <position position="287"/>
    </location>
</feature>
<protein>
    <recommendedName>
        <fullName evidence="3">Aldehyde dehydrogenase</fullName>
    </recommendedName>
</protein>
<comment type="caution">
    <text evidence="6">The sequence shown here is derived from an EMBL/GenBank/DDBJ whole genome shotgun (WGS) entry which is preliminary data.</text>
</comment>
<feature type="active site" evidence="4">
    <location>
        <position position="253"/>
    </location>
</feature>
<reference evidence="6 7" key="1">
    <citation type="submission" date="2018-06" db="EMBL/GenBank/DDBJ databases">
        <title>Freshwater and sediment microbial communities from various areas in North America, analyzing microbe dynamics in response to fracking.</title>
        <authorList>
            <person name="Lamendella R."/>
        </authorList>
    </citation>
    <scope>NUCLEOTIDE SEQUENCE [LARGE SCALE GENOMIC DNA]</scope>
    <source>
        <strain evidence="6 7">14_TX</strain>
    </source>
</reference>
<evidence type="ECO:0000256" key="4">
    <source>
        <dbReference type="PIRSR" id="PIRSR036492-1"/>
    </source>
</evidence>
<dbReference type="FunFam" id="3.40.605.10:FF:000005">
    <property type="entry name" value="Succinate-semialdehyde dehydrogenase I"/>
    <property type="match status" value="1"/>
</dbReference>
<dbReference type="PIRSF" id="PIRSF036492">
    <property type="entry name" value="ALDH"/>
    <property type="match status" value="1"/>
</dbReference>
<evidence type="ECO:0000256" key="2">
    <source>
        <dbReference type="ARBA" id="ARBA00023002"/>
    </source>
</evidence>
<evidence type="ECO:0000256" key="3">
    <source>
        <dbReference type="PIRNR" id="PIRNR036492"/>
    </source>
</evidence>
<dbReference type="InterPro" id="IPR010102">
    <property type="entry name" value="Succ_semiAld_DH"/>
</dbReference>
<dbReference type="SUPFAM" id="SSF53720">
    <property type="entry name" value="ALDH-like"/>
    <property type="match status" value="1"/>
</dbReference>
<dbReference type="Gene3D" id="3.40.309.10">
    <property type="entry name" value="Aldehyde Dehydrogenase, Chain A, domain 2"/>
    <property type="match status" value="1"/>
</dbReference>
<dbReference type="InterPro" id="IPR016161">
    <property type="entry name" value="Ald_DH/histidinol_DH"/>
</dbReference>
<dbReference type="InterPro" id="IPR012394">
    <property type="entry name" value="Aldehyde_DH_NAD(P)"/>
</dbReference>